<reference evidence="3 4" key="1">
    <citation type="submission" date="2016-10" db="EMBL/GenBank/DDBJ databases">
        <authorList>
            <person name="de Groot N.N."/>
        </authorList>
    </citation>
    <scope>NUCLEOTIDE SEQUENCE [LARGE SCALE GENOMIC DNA]</scope>
    <source>
        <strain evidence="3 4">DSM 18346</strain>
    </source>
</reference>
<gene>
    <name evidence="3" type="ORF">SAMN05660472_01183</name>
</gene>
<dbReference type="InterPro" id="IPR006674">
    <property type="entry name" value="HD_domain"/>
</dbReference>
<dbReference type="Pfam" id="PF13286">
    <property type="entry name" value="HD_assoc"/>
    <property type="match status" value="1"/>
</dbReference>
<evidence type="ECO:0000259" key="2">
    <source>
        <dbReference type="PROSITE" id="PS51831"/>
    </source>
</evidence>
<dbReference type="OrthoDB" id="9803619at2"/>
<dbReference type="EMBL" id="FNFP01000002">
    <property type="protein sequence ID" value="SDK39256.1"/>
    <property type="molecule type" value="Genomic_DNA"/>
</dbReference>
<name>A0A1G9BIB4_9FIRM</name>
<organism evidence="3 4">
    <name type="scientific">Natronincola ferrireducens</name>
    <dbReference type="NCBI Taxonomy" id="393762"/>
    <lineage>
        <taxon>Bacteria</taxon>
        <taxon>Bacillati</taxon>
        <taxon>Bacillota</taxon>
        <taxon>Clostridia</taxon>
        <taxon>Peptostreptococcales</taxon>
        <taxon>Natronincolaceae</taxon>
        <taxon>Natronincola</taxon>
    </lineage>
</organism>
<evidence type="ECO:0000256" key="1">
    <source>
        <dbReference type="ARBA" id="ARBA00022801"/>
    </source>
</evidence>
<feature type="domain" description="HD" evidence="2">
    <location>
        <begin position="76"/>
        <end position="186"/>
    </location>
</feature>
<keyword evidence="4" id="KW-1185">Reference proteome</keyword>
<sequence>MGEKLRQITEGLEERYLSSFAQLSVNTRGRSNTEEECDVRTPYQRDRDRIIHCEFFRKLKGKTQVFIVNNDTFRTRLTHTLEVSQISRTIARALRLNEDLVEAIALGHDLGHTCFGHSGEEILNDVAESFKHNEQSLRIVDRLERKGKGLNLTFEVRDGILHHTGEGIPVTMEGKLVKLVDRITYLCHDIQDSITAGILKRENIPKNILKVLGDVHSQRVNTFVKDVINETLRQLDLGNDNNIYQTDTIYETMMELRAFMFKNVYNSELCIREKEKATYIVEFLFEYLTKKPEEMSSFYLDIIEKEGLSRAVVDYIAACTDNDAIKLFQGKVIPSPKYF</sequence>
<dbReference type="STRING" id="393762.SAMN05660472_01183"/>
<dbReference type="Gene3D" id="1.10.3210.10">
    <property type="entry name" value="Hypothetical protein af1432"/>
    <property type="match status" value="1"/>
</dbReference>
<dbReference type="PANTHER" id="PTHR35795:SF1">
    <property type="entry name" value="BIS(5'-NUCLEOSYL)-TETRAPHOSPHATASE, SYMMETRICAL"/>
    <property type="match status" value="1"/>
</dbReference>
<dbReference type="PANTHER" id="PTHR35795">
    <property type="entry name" value="SLR1885 PROTEIN"/>
    <property type="match status" value="1"/>
</dbReference>
<dbReference type="CDD" id="cd00077">
    <property type="entry name" value="HDc"/>
    <property type="match status" value="1"/>
</dbReference>
<dbReference type="InterPro" id="IPR003607">
    <property type="entry name" value="HD/PDEase_dom"/>
</dbReference>
<dbReference type="NCBIfam" id="NF002327">
    <property type="entry name" value="PRK01286.1-2"/>
    <property type="match status" value="1"/>
</dbReference>
<dbReference type="SMART" id="SM00471">
    <property type="entry name" value="HDc"/>
    <property type="match status" value="1"/>
</dbReference>
<protein>
    <submittedName>
        <fullName evidence="3">dGTPase</fullName>
    </submittedName>
</protein>
<dbReference type="GO" id="GO:0016787">
    <property type="term" value="F:hydrolase activity"/>
    <property type="evidence" value="ECO:0007669"/>
    <property type="project" value="UniProtKB-KW"/>
</dbReference>
<dbReference type="InterPro" id="IPR026875">
    <property type="entry name" value="PHydrolase_assoc_dom"/>
</dbReference>
<dbReference type="Pfam" id="PF01966">
    <property type="entry name" value="HD"/>
    <property type="match status" value="1"/>
</dbReference>
<proteinExistence type="predicted"/>
<keyword evidence="1" id="KW-0378">Hydrolase</keyword>
<accession>A0A1G9BIB4</accession>
<dbReference type="RefSeq" id="WP_090551854.1">
    <property type="nucleotide sequence ID" value="NZ_FNFP01000002.1"/>
</dbReference>
<dbReference type="InterPro" id="IPR051094">
    <property type="entry name" value="Diverse_Catalytic_Enzymes"/>
</dbReference>
<dbReference type="Proteomes" id="UP000198718">
    <property type="component" value="Unassembled WGS sequence"/>
</dbReference>
<dbReference type="SUPFAM" id="SSF109604">
    <property type="entry name" value="HD-domain/PDEase-like"/>
    <property type="match status" value="1"/>
</dbReference>
<dbReference type="PROSITE" id="PS51831">
    <property type="entry name" value="HD"/>
    <property type="match status" value="1"/>
</dbReference>
<dbReference type="AlphaFoldDB" id="A0A1G9BIB4"/>
<evidence type="ECO:0000313" key="4">
    <source>
        <dbReference type="Proteomes" id="UP000198718"/>
    </source>
</evidence>
<evidence type="ECO:0000313" key="3">
    <source>
        <dbReference type="EMBL" id="SDK39256.1"/>
    </source>
</evidence>